<accession>A0A1M5BRB7</accession>
<gene>
    <name evidence="1" type="ORF">SAMN05444408_12212</name>
</gene>
<dbReference type="Proteomes" id="UP000184236">
    <property type="component" value="Unassembled WGS sequence"/>
</dbReference>
<organism evidence="1 2">
    <name type="scientific">Chryseobacterium takakiae</name>
    <dbReference type="NCBI Taxonomy" id="1302685"/>
    <lineage>
        <taxon>Bacteria</taxon>
        <taxon>Pseudomonadati</taxon>
        <taxon>Bacteroidota</taxon>
        <taxon>Flavobacteriia</taxon>
        <taxon>Flavobacteriales</taxon>
        <taxon>Weeksellaceae</taxon>
        <taxon>Chryseobacterium group</taxon>
        <taxon>Chryseobacterium</taxon>
    </lineage>
</organism>
<reference evidence="2" key="1">
    <citation type="submission" date="2016-11" db="EMBL/GenBank/DDBJ databases">
        <authorList>
            <person name="Varghese N."/>
            <person name="Submissions S."/>
        </authorList>
    </citation>
    <scope>NUCLEOTIDE SEQUENCE [LARGE SCALE GENOMIC DNA]</scope>
    <source>
        <strain evidence="2">DSM 26898</strain>
    </source>
</reference>
<proteinExistence type="predicted"/>
<evidence type="ECO:0000313" key="1">
    <source>
        <dbReference type="EMBL" id="SHF44966.1"/>
    </source>
</evidence>
<dbReference type="EMBL" id="FQVO01000022">
    <property type="protein sequence ID" value="SHF44966.1"/>
    <property type="molecule type" value="Genomic_DNA"/>
</dbReference>
<keyword evidence="2" id="KW-1185">Reference proteome</keyword>
<sequence>MNYFSIVVILYYLGHSTKFNRVKTALKSYIKEYIKIFPVEKRNKSSELTHLILDLIACPYLDIKYKRKIFIIYKDSKTFTEAKESINTLNKILDFQKNNVKYWFTKWERFNLAKELEYKKSQEVYS</sequence>
<protein>
    <submittedName>
        <fullName evidence="1">Uncharacterized protein</fullName>
    </submittedName>
</protein>
<name>A0A1M5BRB7_9FLAO</name>
<evidence type="ECO:0000313" key="2">
    <source>
        <dbReference type="Proteomes" id="UP000184236"/>
    </source>
</evidence>
<dbReference type="RefSeq" id="WP_072886275.1">
    <property type="nucleotide sequence ID" value="NZ_FQVO01000022.1"/>
</dbReference>
<dbReference type="AlphaFoldDB" id="A0A1M5BRB7"/>
<dbReference type="OrthoDB" id="9780724at2"/>